<dbReference type="Proteomes" id="UP000026962">
    <property type="component" value="Chromosome 1"/>
</dbReference>
<dbReference type="PANTHER" id="PTHR48461">
    <property type="entry name" value="MULTICOPPER OXIDASE LPR1-LIKE"/>
    <property type="match status" value="1"/>
</dbReference>
<evidence type="ECO:0000259" key="17">
    <source>
        <dbReference type="Pfam" id="PF07731"/>
    </source>
</evidence>
<evidence type="ECO:0000256" key="10">
    <source>
        <dbReference type="ARBA" id="ARBA00023180"/>
    </source>
</evidence>
<evidence type="ECO:0000256" key="9">
    <source>
        <dbReference type="ARBA" id="ARBA00023136"/>
    </source>
</evidence>
<keyword evidence="4" id="KW-0479">Metal-binding</keyword>
<evidence type="ECO:0000313" key="19">
    <source>
        <dbReference type="Proteomes" id="UP000026962"/>
    </source>
</evidence>
<keyword evidence="6" id="KW-0256">Endoplasmic reticulum</keyword>
<dbReference type="GO" id="GO:0016491">
    <property type="term" value="F:oxidoreductase activity"/>
    <property type="evidence" value="ECO:0007669"/>
    <property type="project" value="UniProtKB-KW"/>
</dbReference>
<evidence type="ECO:0000256" key="6">
    <source>
        <dbReference type="ARBA" id="ARBA00022824"/>
    </source>
</evidence>
<evidence type="ECO:0000256" key="2">
    <source>
        <dbReference type="ARBA" id="ARBA00004406"/>
    </source>
</evidence>
<keyword evidence="10" id="KW-0325">Glycoprotein</keyword>
<feature type="coiled-coil region" evidence="12">
    <location>
        <begin position="796"/>
        <end position="855"/>
    </location>
</feature>
<dbReference type="Pfam" id="PF03469">
    <property type="entry name" value="XH"/>
    <property type="match status" value="1"/>
</dbReference>
<dbReference type="CDD" id="cd13844">
    <property type="entry name" value="CuRO_1_BOD_CotA_like"/>
    <property type="match status" value="1"/>
</dbReference>
<reference evidence="18" key="1">
    <citation type="submission" date="2015-04" db="UniProtKB">
        <authorList>
            <consortium name="EnsemblPlants"/>
        </authorList>
    </citation>
    <scope>IDENTIFICATION</scope>
</reference>
<keyword evidence="5 14" id="KW-0732">Signal</keyword>
<evidence type="ECO:0000256" key="4">
    <source>
        <dbReference type="ARBA" id="ARBA00022723"/>
    </source>
</evidence>
<evidence type="ECO:0000256" key="14">
    <source>
        <dbReference type="SAM" id="SignalP"/>
    </source>
</evidence>
<organism evidence="18">
    <name type="scientific">Oryza punctata</name>
    <name type="common">Red rice</name>
    <dbReference type="NCBI Taxonomy" id="4537"/>
    <lineage>
        <taxon>Eukaryota</taxon>
        <taxon>Viridiplantae</taxon>
        <taxon>Streptophyta</taxon>
        <taxon>Embryophyta</taxon>
        <taxon>Tracheophyta</taxon>
        <taxon>Spermatophyta</taxon>
        <taxon>Magnoliopsida</taxon>
        <taxon>Liliopsida</taxon>
        <taxon>Poales</taxon>
        <taxon>Poaceae</taxon>
        <taxon>BOP clade</taxon>
        <taxon>Oryzoideae</taxon>
        <taxon>Oryzeae</taxon>
        <taxon>Oryzinae</taxon>
        <taxon>Oryza</taxon>
    </lineage>
</organism>
<dbReference type="GO" id="GO:0005507">
    <property type="term" value="F:copper ion binding"/>
    <property type="evidence" value="ECO:0007669"/>
    <property type="project" value="InterPro"/>
</dbReference>
<dbReference type="GO" id="GO:0005789">
    <property type="term" value="C:endoplasmic reticulum membrane"/>
    <property type="evidence" value="ECO:0007669"/>
    <property type="project" value="UniProtKB-SubCell"/>
</dbReference>
<evidence type="ECO:0000256" key="12">
    <source>
        <dbReference type="SAM" id="Coils"/>
    </source>
</evidence>
<feature type="domain" description="Plastocyanin-like" evidence="17">
    <location>
        <begin position="1414"/>
        <end position="1544"/>
    </location>
</feature>
<feature type="compositionally biased region" description="Basic and acidic residues" evidence="13">
    <location>
        <begin position="634"/>
        <end position="645"/>
    </location>
</feature>
<feature type="region of interest" description="Disordered" evidence="13">
    <location>
        <begin position="604"/>
        <end position="654"/>
    </location>
</feature>
<evidence type="ECO:0000256" key="8">
    <source>
        <dbReference type="ARBA" id="ARBA00023008"/>
    </source>
</evidence>
<keyword evidence="12" id="KW-0175">Coiled coil</keyword>
<accession>A0A0E0JDK1</accession>
<dbReference type="Gene3D" id="3.30.70.2890">
    <property type="entry name" value="XS domain"/>
    <property type="match status" value="1"/>
</dbReference>
<keyword evidence="7" id="KW-0560">Oxidoreductase</keyword>
<comment type="subcellular location">
    <subcellularLocation>
        <location evidence="2">Endoplasmic reticulum membrane</location>
        <topology evidence="2">Peripheral membrane protein</topology>
    </subcellularLocation>
</comment>
<dbReference type="InterPro" id="IPR008972">
    <property type="entry name" value="Cupredoxin"/>
</dbReference>
<dbReference type="CDD" id="cd12266">
    <property type="entry name" value="RRM_like_XS"/>
    <property type="match status" value="1"/>
</dbReference>
<keyword evidence="8" id="KW-0186">Copper</keyword>
<feature type="chain" id="PRO_5002363992" description="Plastocyanin-like domain-containing protein" evidence="14">
    <location>
        <begin position="27"/>
        <end position="1562"/>
    </location>
</feature>
<keyword evidence="19" id="KW-1185">Reference proteome</keyword>
<protein>
    <recommendedName>
        <fullName evidence="20">Plastocyanin-like domain-containing protein</fullName>
    </recommendedName>
</protein>
<evidence type="ECO:0000256" key="11">
    <source>
        <dbReference type="ARBA" id="ARBA00037077"/>
    </source>
</evidence>
<comment type="function">
    <text evidence="11">Multicopper oxidase that may play a role in the maintenance of inorganic phosphate homeostasis.</text>
</comment>
<evidence type="ECO:0000313" key="18">
    <source>
        <dbReference type="EnsemblPlants" id="OPUNC01G01490.2"/>
    </source>
</evidence>
<feature type="signal peptide" evidence="14">
    <location>
        <begin position="1"/>
        <end position="26"/>
    </location>
</feature>
<dbReference type="PANTHER" id="PTHR48461:SF1">
    <property type="entry name" value="MULTICOPPER OXIDASE LPR1-LIKE"/>
    <property type="match status" value="1"/>
</dbReference>
<feature type="domain" description="XS" evidence="15">
    <location>
        <begin position="655"/>
        <end position="764"/>
    </location>
</feature>
<dbReference type="SUPFAM" id="SSF49503">
    <property type="entry name" value="Cupredoxins"/>
    <property type="match status" value="5"/>
</dbReference>
<comment type="cofactor">
    <cofactor evidence="1">
        <name>Cu cation</name>
        <dbReference type="ChEBI" id="CHEBI:23378"/>
    </cofactor>
</comment>
<sequence length="1562" mass="174812">MEKRRFLGASLLLVVLVLQEALLGRGDDGGGGRLLDPGKLEMFVDELPDMPRMRGYGVAEGGKLVAGNLTIGMYETMWKFHRDLPATRVFAYGTSKETATVPGPTIEAMQGVPTYVTWINHLPPRHFLPWDPTLTAATPGSGVPTVVHLHGGVQHSAFDGHSLAWFTAGFSATGPRFSSPAAYEYPNQQPPGNLWYHDHAMGLTRVNILAGLLGAYRVASPAEEAALNLPSGEAFDRNMVLFDRDFRADGSLFMNRTGNNPSVHPQWQPEYFGAVVVANGKAWPYLRVRRRRYRFRVLNASNARFFRLSLSGGLRFVHVASDSVYLARPVPTRAFLLAPSEIADVVIDFAESGNATAIVLRSDAPAPYPGDPGDKADTVPVMKFLIDDALSTEPDMSSVPARLMSPSQYAKPDAREAAVTRRIAMYEYTKEGTDEPTHLYLNARSYMEPVTETPREGTSEVWDVINLTDDNHPLHVHLALFVALEQRSLRDVDELRECMMRAAGGGGGGGGGADACGLERHLAGGRMHVVPKQERGWKNVFKVRPGTVTRLLVRFRPLSPPDSRRFPFDVTAGPGYVYHCHILDHEDNEMMRPMKIPRAASIFMPHDSSASPNARHDASRRLHHHHHRGGAHAIADRSERERGGLPEEQSGGSTDELFVFPWMGVLVNVPTEWNNGRQIGQSGNRLKEGFARFCPHKIIPLWNHRGHTGNAIVEFAKDWTGFENALAFEVHFEQQGYGRRAWMGNKYRGSQMFGWVARADDYNSPGPIGDYLRKNGDLKTVADLENEGTRKTDKLVANLASQVEVKKRHVEELESKYNETTASLERVMEQREQQLQAYNEEIRKMQDLALRHSQRIMDENKKLRSDLESKMQLLDARSKELDKLAVQSNSDRMNLEKEKEKNDIKTKHLKMATLEQQKADESVLKLVEEHKREKQAALDKILKLEQQLNAKQKLELEIQQLQGKLEVMKHMPGKEDSEAKRKIHELSEELKEKYIEMESIASLNQALVVKERQSNDELQYARKVLIEGFQDIIVGRTNIGIKRMGVIDFKAFTNAYKQRFSKEDADISAAELCSLWENEIKNSDWHPFRVVMVEGKETEILSEDDGKICELKEEHGEEICAMVTKALLELHEYNPSGRYPVPELWNFKENRKATLKEVVQYVLNQWKKNKRKPSVRPEATKMMGENRARVVALVAAVVVVVVGVAGNVAAAQATVTAADLKRVAGSLQMYVDALPQMAKIRGYGFRHGQAVPINLTIGMYQKTWKFHRDLPATPVFVYGQCPDSATFPGPTIVARHDVPLFVRWENHLPASHILPWDPTVPTAIPKNGGVPTVMLNAAPYPFPTGAAPGPLNGKVMKFVVQPNGPLDPPDNSTVPDHEVPYASVTALPPTTMTRYIVMYEYLTPTGQSTHLYINGLRLEDPVTETPKSGTTELWQVINLTGDNHPLHIHLGMFQAVKMQQLVDLQTFTDCMTAVNDAVKCNVDQHAVGPVVPVPDHEKTWKNVVKVPPGFVTSVVVAFKLVDTNQTYPFDTTAEPGYVYHCHVSATSHDTCPSYVLYIIIQR</sequence>
<keyword evidence="9" id="KW-0472">Membrane</keyword>
<reference evidence="18" key="2">
    <citation type="submission" date="2018-05" db="EMBL/GenBank/DDBJ databases">
        <title>OpunRS2 (Oryza punctata Reference Sequence Version 2).</title>
        <authorList>
            <person name="Zhang J."/>
            <person name="Kudrna D."/>
            <person name="Lee S."/>
            <person name="Talag J."/>
            <person name="Welchert J."/>
            <person name="Wing R.A."/>
        </authorList>
    </citation>
    <scope>NUCLEOTIDE SEQUENCE [LARGE SCALE GENOMIC DNA]</scope>
</reference>
<dbReference type="EnsemblPlants" id="OPUNC01G01490.2">
    <property type="protein sequence ID" value="OPUNC01G01490.2"/>
    <property type="gene ID" value="OPUNC01G01490"/>
</dbReference>
<dbReference type="InterPro" id="IPR038588">
    <property type="entry name" value="XS_domain_sf"/>
</dbReference>
<proteinExistence type="inferred from homology"/>
<dbReference type="GO" id="GO:0031047">
    <property type="term" value="P:regulatory ncRNA-mediated gene silencing"/>
    <property type="evidence" value="ECO:0007669"/>
    <property type="project" value="InterPro"/>
</dbReference>
<feature type="compositionally biased region" description="Basic residues" evidence="13">
    <location>
        <begin position="621"/>
        <end position="630"/>
    </location>
</feature>
<dbReference type="InterPro" id="IPR011706">
    <property type="entry name" value="Cu-oxidase_C"/>
</dbReference>
<feature type="domain" description="Factor of DNA methylation 1-5/IDN2" evidence="16">
    <location>
        <begin position="1042"/>
        <end position="1172"/>
    </location>
</feature>
<dbReference type="InterPro" id="IPR052152">
    <property type="entry name" value="LPR1/LPR2"/>
</dbReference>
<dbReference type="Gene3D" id="2.60.40.420">
    <property type="entry name" value="Cupredoxins - blue copper proteins"/>
    <property type="match status" value="5"/>
</dbReference>
<dbReference type="Gramene" id="OPUNC01G01490.2">
    <property type="protein sequence ID" value="OPUNC01G01490.2"/>
    <property type="gene ID" value="OPUNC01G01490"/>
</dbReference>
<name>A0A0E0JDK1_ORYPU</name>
<evidence type="ECO:0000256" key="3">
    <source>
        <dbReference type="ARBA" id="ARBA00010609"/>
    </source>
</evidence>
<evidence type="ECO:0000256" key="1">
    <source>
        <dbReference type="ARBA" id="ARBA00001935"/>
    </source>
</evidence>
<evidence type="ECO:0000256" key="7">
    <source>
        <dbReference type="ARBA" id="ARBA00023002"/>
    </source>
</evidence>
<dbReference type="FunFam" id="2.60.40.420:FF:000081">
    <property type="entry name" value="Spore coat protein A"/>
    <property type="match status" value="1"/>
</dbReference>
<dbReference type="Pfam" id="PF07731">
    <property type="entry name" value="Cu-oxidase_2"/>
    <property type="match status" value="2"/>
</dbReference>
<evidence type="ECO:0000256" key="5">
    <source>
        <dbReference type="ARBA" id="ARBA00022729"/>
    </source>
</evidence>
<comment type="similarity">
    <text evidence="3">Belongs to the multicopper oxidase family.</text>
</comment>
<dbReference type="Pfam" id="PF03468">
    <property type="entry name" value="XS"/>
    <property type="match status" value="1"/>
</dbReference>
<dbReference type="GO" id="GO:0016036">
    <property type="term" value="P:cellular response to phosphate starvation"/>
    <property type="evidence" value="ECO:0007669"/>
    <property type="project" value="InterPro"/>
</dbReference>
<feature type="domain" description="Plastocyanin-like" evidence="17">
    <location>
        <begin position="435"/>
        <end position="596"/>
    </location>
</feature>
<dbReference type="InterPro" id="IPR005380">
    <property type="entry name" value="XS_domain"/>
</dbReference>
<evidence type="ECO:0000256" key="13">
    <source>
        <dbReference type="SAM" id="MobiDB-lite"/>
    </source>
</evidence>
<feature type="coiled-coil region" evidence="12">
    <location>
        <begin position="897"/>
        <end position="971"/>
    </location>
</feature>
<evidence type="ECO:0008006" key="20">
    <source>
        <dbReference type="Google" id="ProtNLM"/>
    </source>
</evidence>
<dbReference type="InterPro" id="IPR005379">
    <property type="entry name" value="FDM1-5/IDN2_XH"/>
</dbReference>
<evidence type="ECO:0000259" key="16">
    <source>
        <dbReference type="Pfam" id="PF03469"/>
    </source>
</evidence>
<evidence type="ECO:0000259" key="15">
    <source>
        <dbReference type="Pfam" id="PF03468"/>
    </source>
</evidence>